<evidence type="ECO:0000313" key="3">
    <source>
        <dbReference type="EMBL" id="PIL23795.1"/>
    </source>
</evidence>
<gene>
    <name evidence="3" type="ORF">GSI_13546</name>
</gene>
<feature type="transmembrane region" description="Helical" evidence="2">
    <location>
        <begin position="82"/>
        <end position="106"/>
    </location>
</feature>
<keyword evidence="2" id="KW-0472">Membrane</keyword>
<dbReference type="AlphaFoldDB" id="A0A2G8RQK2"/>
<dbReference type="OrthoDB" id="2732823at2759"/>
<feature type="transmembrane region" description="Helical" evidence="2">
    <location>
        <begin position="12"/>
        <end position="33"/>
    </location>
</feature>
<comment type="caution">
    <text evidence="3">The sequence shown here is derived from an EMBL/GenBank/DDBJ whole genome shotgun (WGS) entry which is preliminary data.</text>
</comment>
<keyword evidence="2" id="KW-1133">Transmembrane helix</keyword>
<feature type="transmembrane region" description="Helical" evidence="2">
    <location>
        <begin position="39"/>
        <end position="61"/>
    </location>
</feature>
<organism evidence="3 4">
    <name type="scientific">Ganoderma sinense ZZ0214-1</name>
    <dbReference type="NCBI Taxonomy" id="1077348"/>
    <lineage>
        <taxon>Eukaryota</taxon>
        <taxon>Fungi</taxon>
        <taxon>Dikarya</taxon>
        <taxon>Basidiomycota</taxon>
        <taxon>Agaricomycotina</taxon>
        <taxon>Agaricomycetes</taxon>
        <taxon>Polyporales</taxon>
        <taxon>Polyporaceae</taxon>
        <taxon>Ganoderma</taxon>
    </lineage>
</organism>
<keyword evidence="4" id="KW-1185">Reference proteome</keyword>
<keyword evidence="2" id="KW-0812">Transmembrane</keyword>
<dbReference type="EMBL" id="AYKW01000067">
    <property type="protein sequence ID" value="PIL23795.1"/>
    <property type="molecule type" value="Genomic_DNA"/>
</dbReference>
<sequence>MMFLLSLPIKFFIWLHLLMIHAVSMAIFLLLWLRHRDQRGMMILWVLETTIMTVILIRITTFVSYHIRKKSLNWTLEYACKFLMILVAALDFVKGIFVFIELIAPSSDDPNDLGGLARNLGVANVAYVYLVSISFGLMTWFAIGFEAFLAIIDAEVKREDYFDESGGVRWMNRPLVRSQSASPPARPLRPLNPQDLPPTRIVAVQHGTPPEMWVHKPGEHERRRVVAPDPLQSVRPVHDPRAPRRLRTPPPIRTTWNQWYITPGEIV</sequence>
<proteinExistence type="predicted"/>
<evidence type="ECO:0000256" key="2">
    <source>
        <dbReference type="SAM" id="Phobius"/>
    </source>
</evidence>
<protein>
    <submittedName>
        <fullName evidence="3">Uncharacterized protein</fullName>
    </submittedName>
</protein>
<accession>A0A2G8RQK2</accession>
<evidence type="ECO:0000313" key="4">
    <source>
        <dbReference type="Proteomes" id="UP000230002"/>
    </source>
</evidence>
<evidence type="ECO:0000256" key="1">
    <source>
        <dbReference type="SAM" id="MobiDB-lite"/>
    </source>
</evidence>
<feature type="transmembrane region" description="Helical" evidence="2">
    <location>
        <begin position="126"/>
        <end position="152"/>
    </location>
</feature>
<feature type="region of interest" description="Disordered" evidence="1">
    <location>
        <begin position="178"/>
        <end position="197"/>
    </location>
</feature>
<dbReference type="Proteomes" id="UP000230002">
    <property type="component" value="Unassembled WGS sequence"/>
</dbReference>
<name>A0A2G8RQK2_9APHY</name>
<reference evidence="3 4" key="1">
    <citation type="journal article" date="2015" name="Sci. Rep.">
        <title>Chromosome-level genome map provides insights into diverse defense mechanisms in the medicinal fungus Ganoderma sinense.</title>
        <authorList>
            <person name="Zhu Y."/>
            <person name="Xu J."/>
            <person name="Sun C."/>
            <person name="Zhou S."/>
            <person name="Xu H."/>
            <person name="Nelson D.R."/>
            <person name="Qian J."/>
            <person name="Song J."/>
            <person name="Luo H."/>
            <person name="Xiang L."/>
            <person name="Li Y."/>
            <person name="Xu Z."/>
            <person name="Ji A."/>
            <person name="Wang L."/>
            <person name="Lu S."/>
            <person name="Hayward A."/>
            <person name="Sun W."/>
            <person name="Li X."/>
            <person name="Schwartz D.C."/>
            <person name="Wang Y."/>
            <person name="Chen S."/>
        </authorList>
    </citation>
    <scope>NUCLEOTIDE SEQUENCE [LARGE SCALE GENOMIC DNA]</scope>
    <source>
        <strain evidence="3 4">ZZ0214-1</strain>
    </source>
</reference>